<keyword evidence="3" id="KW-1185">Reference proteome</keyword>
<accession>A0A7W5FMM1</accession>
<gene>
    <name evidence="2" type="ORF">FHS18_002462</name>
</gene>
<dbReference type="RefSeq" id="WP_183600285.1">
    <property type="nucleotide sequence ID" value="NZ_JACHXK010000004.1"/>
</dbReference>
<dbReference type="InterPro" id="IPR000361">
    <property type="entry name" value="ATAP_core_dom"/>
</dbReference>
<dbReference type="EMBL" id="JACHXK010000004">
    <property type="protein sequence ID" value="MBB3110395.1"/>
    <property type="molecule type" value="Genomic_DNA"/>
</dbReference>
<proteinExistence type="predicted"/>
<protein>
    <submittedName>
        <fullName evidence="2">Uncharacterized protein YqkB</fullName>
    </submittedName>
</protein>
<dbReference type="SUPFAM" id="SSF89360">
    <property type="entry name" value="HesB-like domain"/>
    <property type="match status" value="1"/>
</dbReference>
<dbReference type="Proteomes" id="UP000570361">
    <property type="component" value="Unassembled WGS sequence"/>
</dbReference>
<evidence type="ECO:0000259" key="1">
    <source>
        <dbReference type="Pfam" id="PF01521"/>
    </source>
</evidence>
<dbReference type="Pfam" id="PF01521">
    <property type="entry name" value="Fe-S_biosyn"/>
    <property type="match status" value="1"/>
</dbReference>
<evidence type="ECO:0000313" key="2">
    <source>
        <dbReference type="EMBL" id="MBB3110395.1"/>
    </source>
</evidence>
<reference evidence="2 3" key="1">
    <citation type="submission" date="2020-08" db="EMBL/GenBank/DDBJ databases">
        <title>Genomic Encyclopedia of Type Strains, Phase III (KMG-III): the genomes of soil and plant-associated and newly described type strains.</title>
        <authorList>
            <person name="Whitman W."/>
        </authorList>
    </citation>
    <scope>NUCLEOTIDE SEQUENCE [LARGE SCALE GENOMIC DNA]</scope>
    <source>
        <strain evidence="2 3">CECT 5862</strain>
    </source>
</reference>
<dbReference type="AlphaFoldDB" id="A0A7W5FMM1"/>
<feature type="domain" description="Core" evidence="1">
    <location>
        <begin position="1"/>
        <end position="104"/>
    </location>
</feature>
<organism evidence="2 3">
    <name type="scientific">Paenibacillus phyllosphaerae</name>
    <dbReference type="NCBI Taxonomy" id="274593"/>
    <lineage>
        <taxon>Bacteria</taxon>
        <taxon>Bacillati</taxon>
        <taxon>Bacillota</taxon>
        <taxon>Bacilli</taxon>
        <taxon>Bacillales</taxon>
        <taxon>Paenibacillaceae</taxon>
        <taxon>Paenibacillus</taxon>
    </lineage>
</organism>
<comment type="caution">
    <text evidence="2">The sequence shown here is derived from an EMBL/GenBank/DDBJ whole genome shotgun (WGS) entry which is preliminary data.</text>
</comment>
<dbReference type="Gene3D" id="2.60.300.12">
    <property type="entry name" value="HesB-like domain"/>
    <property type="match status" value="1"/>
</dbReference>
<sequence>MHFTFTPAAIDRLTPELEGTGKELRLLYDTEGCGCVMNGVPTLQLIDTSFFGDKQGTGDPYAVWYEPNYEVFFEDYLKIDFNAARNAFILKSDNQTYTTNLRLLK</sequence>
<evidence type="ECO:0000313" key="3">
    <source>
        <dbReference type="Proteomes" id="UP000570361"/>
    </source>
</evidence>
<dbReference type="InterPro" id="IPR035903">
    <property type="entry name" value="HesB-like_dom_sf"/>
</dbReference>
<name>A0A7W5FMM1_9BACL</name>